<accession>A0A382M674</accession>
<protein>
    <submittedName>
        <fullName evidence="2">Uncharacterized protein</fullName>
    </submittedName>
</protein>
<dbReference type="EMBL" id="UINC01091425">
    <property type="protein sequence ID" value="SVC44180.1"/>
    <property type="molecule type" value="Genomic_DNA"/>
</dbReference>
<gene>
    <name evidence="2" type="ORF">METZ01_LOCUS297034</name>
</gene>
<evidence type="ECO:0000256" key="1">
    <source>
        <dbReference type="SAM" id="Phobius"/>
    </source>
</evidence>
<dbReference type="AlphaFoldDB" id="A0A382M674"/>
<sequence length="68" mass="7298">MWPVIPMPFGSQSGQIHTYSLLIALGVCHLFLGVDAAARRLKLGRAESGKYLYCLGLASGGGWVFAMI</sequence>
<keyword evidence="1" id="KW-1133">Transmembrane helix</keyword>
<feature type="non-terminal residue" evidence="2">
    <location>
        <position position="1"/>
    </location>
</feature>
<proteinExistence type="predicted"/>
<reference evidence="2" key="1">
    <citation type="submission" date="2018-05" db="EMBL/GenBank/DDBJ databases">
        <authorList>
            <person name="Lanie J.A."/>
            <person name="Ng W.-L."/>
            <person name="Kazmierczak K.M."/>
            <person name="Andrzejewski T.M."/>
            <person name="Davidsen T.M."/>
            <person name="Wayne K.J."/>
            <person name="Tettelin H."/>
            <person name="Glass J.I."/>
            <person name="Rusch D."/>
            <person name="Podicherti R."/>
            <person name="Tsui H.-C.T."/>
            <person name="Winkler M.E."/>
        </authorList>
    </citation>
    <scope>NUCLEOTIDE SEQUENCE</scope>
</reference>
<organism evidence="2">
    <name type="scientific">marine metagenome</name>
    <dbReference type="NCBI Taxonomy" id="408172"/>
    <lineage>
        <taxon>unclassified sequences</taxon>
        <taxon>metagenomes</taxon>
        <taxon>ecological metagenomes</taxon>
    </lineage>
</organism>
<name>A0A382M674_9ZZZZ</name>
<keyword evidence="1" id="KW-0472">Membrane</keyword>
<feature type="non-terminal residue" evidence="2">
    <location>
        <position position="68"/>
    </location>
</feature>
<keyword evidence="1" id="KW-0812">Transmembrane</keyword>
<evidence type="ECO:0000313" key="2">
    <source>
        <dbReference type="EMBL" id="SVC44180.1"/>
    </source>
</evidence>
<feature type="transmembrane region" description="Helical" evidence="1">
    <location>
        <begin position="16"/>
        <end position="38"/>
    </location>
</feature>